<protein>
    <submittedName>
        <fullName evidence="4">ABC transporter ATP-binding protein</fullName>
    </submittedName>
</protein>
<dbReference type="PROSITE" id="PS00211">
    <property type="entry name" value="ABC_TRANSPORTER_1"/>
    <property type="match status" value="1"/>
</dbReference>
<gene>
    <name evidence="4" type="ORF">ACFFGV_15525</name>
</gene>
<reference evidence="4 5" key="1">
    <citation type="submission" date="2024-09" db="EMBL/GenBank/DDBJ databases">
        <authorList>
            <person name="Sun Q."/>
            <person name="Mori K."/>
        </authorList>
    </citation>
    <scope>NUCLEOTIDE SEQUENCE [LARGE SCALE GENOMIC DNA]</scope>
    <source>
        <strain evidence="4 5">NCAIM B.02529</strain>
    </source>
</reference>
<dbReference type="PANTHER" id="PTHR43582">
    <property type="entry name" value="LINEARMYCIN RESISTANCE ATP-BINDING PROTEIN LNRL"/>
    <property type="match status" value="1"/>
</dbReference>
<dbReference type="SUPFAM" id="SSF52540">
    <property type="entry name" value="P-loop containing nucleoside triphosphate hydrolases"/>
    <property type="match status" value="1"/>
</dbReference>
<name>A0ABV6LRM3_9BACI</name>
<evidence type="ECO:0000259" key="3">
    <source>
        <dbReference type="PROSITE" id="PS50893"/>
    </source>
</evidence>
<dbReference type="Pfam" id="PF00005">
    <property type="entry name" value="ABC_tran"/>
    <property type="match status" value="1"/>
</dbReference>
<evidence type="ECO:0000256" key="2">
    <source>
        <dbReference type="ARBA" id="ARBA00022840"/>
    </source>
</evidence>
<sequence length="313" mass="35505">MMMLIELSSLQKKFSQHEAVKSINVTIQKGEIFGLLGPNGAGKSTTISMIATLLKPTSGDIRYKGASTLHDSRTLRASLGYVPQELAIYPEFTAKENAQFFAKLYKVPKKERQERIDSVLYKVGLLDRASEKVERFSGGMKRRLNIACALLHKPDVLMLDEPTVGIDPQSRNYILEMVKDLNTEGMTILYTSHYMEEVEFLCDRIAIMDHGDVIALGTREELTDMMEHQDIISMEAAPMHEEFQARITELPDVSYTELHNGILQIGIHKQADVLPEIFTIAKELGMRIRNVEVTTPRLEDVFLYLTGRKLRDE</sequence>
<dbReference type="InterPro" id="IPR003593">
    <property type="entry name" value="AAA+_ATPase"/>
</dbReference>
<comment type="caution">
    <text evidence="4">The sequence shown here is derived from an EMBL/GenBank/DDBJ whole genome shotgun (WGS) entry which is preliminary data.</text>
</comment>
<evidence type="ECO:0000313" key="5">
    <source>
        <dbReference type="Proteomes" id="UP001589836"/>
    </source>
</evidence>
<dbReference type="SMART" id="SM00382">
    <property type="entry name" value="AAA"/>
    <property type="match status" value="1"/>
</dbReference>
<dbReference type="InterPro" id="IPR027417">
    <property type="entry name" value="P-loop_NTPase"/>
</dbReference>
<evidence type="ECO:0000313" key="4">
    <source>
        <dbReference type="EMBL" id="MFC0524989.1"/>
    </source>
</evidence>
<proteinExistence type="predicted"/>
<keyword evidence="2 4" id="KW-0067">ATP-binding</keyword>
<dbReference type="InterPro" id="IPR003439">
    <property type="entry name" value="ABC_transporter-like_ATP-bd"/>
</dbReference>
<accession>A0ABV6LRM3</accession>
<keyword evidence="1" id="KW-0547">Nucleotide-binding</keyword>
<dbReference type="InterPro" id="IPR017871">
    <property type="entry name" value="ABC_transporter-like_CS"/>
</dbReference>
<keyword evidence="5" id="KW-1185">Reference proteome</keyword>
<dbReference type="Gene3D" id="3.40.50.300">
    <property type="entry name" value="P-loop containing nucleotide triphosphate hydrolases"/>
    <property type="match status" value="1"/>
</dbReference>
<dbReference type="GO" id="GO:0005524">
    <property type="term" value="F:ATP binding"/>
    <property type="evidence" value="ECO:0007669"/>
    <property type="project" value="UniProtKB-KW"/>
</dbReference>
<dbReference type="RefSeq" id="WP_377349640.1">
    <property type="nucleotide sequence ID" value="NZ_JBHLTP010000012.1"/>
</dbReference>
<dbReference type="Proteomes" id="UP001589836">
    <property type="component" value="Unassembled WGS sequence"/>
</dbReference>
<dbReference type="PANTHER" id="PTHR43582:SF2">
    <property type="entry name" value="LINEARMYCIN RESISTANCE ATP-BINDING PROTEIN LNRL"/>
    <property type="match status" value="1"/>
</dbReference>
<dbReference type="PROSITE" id="PS50893">
    <property type="entry name" value="ABC_TRANSPORTER_2"/>
    <property type="match status" value="1"/>
</dbReference>
<organism evidence="4 5">
    <name type="scientific">Pontibacillus salicampi</name>
    <dbReference type="NCBI Taxonomy" id="1449801"/>
    <lineage>
        <taxon>Bacteria</taxon>
        <taxon>Bacillati</taxon>
        <taxon>Bacillota</taxon>
        <taxon>Bacilli</taxon>
        <taxon>Bacillales</taxon>
        <taxon>Bacillaceae</taxon>
        <taxon>Pontibacillus</taxon>
    </lineage>
</organism>
<feature type="domain" description="ABC transporter" evidence="3">
    <location>
        <begin position="5"/>
        <end position="235"/>
    </location>
</feature>
<evidence type="ECO:0000256" key="1">
    <source>
        <dbReference type="ARBA" id="ARBA00022741"/>
    </source>
</evidence>
<dbReference type="EMBL" id="JBHLTP010000012">
    <property type="protein sequence ID" value="MFC0524989.1"/>
    <property type="molecule type" value="Genomic_DNA"/>
</dbReference>